<feature type="transmembrane region" description="Helical" evidence="1">
    <location>
        <begin position="125"/>
        <end position="145"/>
    </location>
</feature>
<evidence type="ECO:0000256" key="1">
    <source>
        <dbReference type="SAM" id="Phobius"/>
    </source>
</evidence>
<comment type="caution">
    <text evidence="2">The sequence shown here is derived from an EMBL/GenBank/DDBJ whole genome shotgun (WGS) entry which is preliminary data.</text>
</comment>
<keyword evidence="1" id="KW-0812">Transmembrane</keyword>
<organism evidence="2 3">
    <name type="scientific">Micromonospora tarensis</name>
    <dbReference type="NCBI Taxonomy" id="2806100"/>
    <lineage>
        <taxon>Bacteria</taxon>
        <taxon>Bacillati</taxon>
        <taxon>Actinomycetota</taxon>
        <taxon>Actinomycetes</taxon>
        <taxon>Micromonosporales</taxon>
        <taxon>Micromonosporaceae</taxon>
        <taxon>Micromonospora</taxon>
    </lineage>
</organism>
<name>A0ABS1YKL7_9ACTN</name>
<dbReference type="Proteomes" id="UP000622245">
    <property type="component" value="Unassembled WGS sequence"/>
</dbReference>
<keyword evidence="3" id="KW-1185">Reference proteome</keyword>
<evidence type="ECO:0008006" key="4">
    <source>
        <dbReference type="Google" id="ProtNLM"/>
    </source>
</evidence>
<accession>A0ABS1YKL7</accession>
<keyword evidence="1" id="KW-1133">Transmembrane helix</keyword>
<sequence>MTLLVAAVAAAFAVAALMDDEAARSGPLVRLLLILAPAMVGVAVALLVTRLMPSNPTRSGGSHPGSLRQVKAALRDGRTTDPRIDALARKEAERQVSQRWVRWIYGAALAAQVLLVIGTDRPSSRWVAGLGALAWATALGLHRVATRRARRYLTQPSLNQAGR</sequence>
<gene>
    <name evidence="2" type="ORF">JM949_22625</name>
</gene>
<feature type="transmembrane region" description="Helical" evidence="1">
    <location>
        <begin position="100"/>
        <end position="119"/>
    </location>
</feature>
<dbReference type="RefSeq" id="WP_203150357.1">
    <property type="nucleotide sequence ID" value="NZ_JAEVHL010000133.1"/>
</dbReference>
<dbReference type="EMBL" id="JAEVHL010000133">
    <property type="protein sequence ID" value="MBM0277959.1"/>
    <property type="molecule type" value="Genomic_DNA"/>
</dbReference>
<proteinExistence type="predicted"/>
<feature type="transmembrane region" description="Helical" evidence="1">
    <location>
        <begin position="28"/>
        <end position="48"/>
    </location>
</feature>
<reference evidence="2 3" key="1">
    <citation type="submission" date="2021-01" db="EMBL/GenBank/DDBJ databases">
        <title>Draft genome sequence of Micromonospora sp. strain STR1s_6.</title>
        <authorList>
            <person name="Karlyshev A."/>
            <person name="Jawad R."/>
        </authorList>
    </citation>
    <scope>NUCLEOTIDE SEQUENCE [LARGE SCALE GENOMIC DNA]</scope>
    <source>
        <strain evidence="2 3">STR1S-6</strain>
    </source>
</reference>
<evidence type="ECO:0000313" key="2">
    <source>
        <dbReference type="EMBL" id="MBM0277959.1"/>
    </source>
</evidence>
<evidence type="ECO:0000313" key="3">
    <source>
        <dbReference type="Proteomes" id="UP000622245"/>
    </source>
</evidence>
<protein>
    <recommendedName>
        <fullName evidence="4">Integral membrane protein</fullName>
    </recommendedName>
</protein>
<keyword evidence="1" id="KW-0472">Membrane</keyword>